<dbReference type="EMBL" id="JAQSIO010000016">
    <property type="protein sequence ID" value="MDD0817203.1"/>
    <property type="molecule type" value="Genomic_DNA"/>
</dbReference>
<protein>
    <submittedName>
        <fullName evidence="1">Helix-turn-helix domain-containing protein</fullName>
    </submittedName>
</protein>
<comment type="caution">
    <text evidence="1">The sequence shown here is derived from an EMBL/GenBank/DDBJ whole genome shotgun (WGS) entry which is preliminary data.</text>
</comment>
<evidence type="ECO:0000313" key="2">
    <source>
        <dbReference type="Proteomes" id="UP001528672"/>
    </source>
</evidence>
<dbReference type="RefSeq" id="WP_273929672.1">
    <property type="nucleotide sequence ID" value="NZ_JAQSIO010000016.1"/>
</dbReference>
<keyword evidence="2" id="KW-1185">Reference proteome</keyword>
<dbReference type="Proteomes" id="UP001528672">
    <property type="component" value="Unassembled WGS sequence"/>
</dbReference>
<gene>
    <name evidence="1" type="ORF">PSQ39_21390</name>
</gene>
<name>A0ABT5MKT8_9BURK</name>
<dbReference type="Gene3D" id="1.10.10.60">
    <property type="entry name" value="Homeodomain-like"/>
    <property type="match status" value="1"/>
</dbReference>
<evidence type="ECO:0000313" key="1">
    <source>
        <dbReference type="EMBL" id="MDD0817203.1"/>
    </source>
</evidence>
<accession>A0ABT5MKT8</accession>
<sequence length="104" mass="11186">MTHPIDKPSANHVSLLATRAAAHPLMQQAVITAMTAVLPQVIDSVMKDLYGGQRMRVYVGKGGGNRTARQQQIEQLLSLGMSAPAIAAQVGCSERTVYRIASKR</sequence>
<organism evidence="1 2">
    <name type="scientific">Curvibacter microcysteis</name>
    <dbReference type="NCBI Taxonomy" id="3026419"/>
    <lineage>
        <taxon>Bacteria</taxon>
        <taxon>Pseudomonadati</taxon>
        <taxon>Pseudomonadota</taxon>
        <taxon>Betaproteobacteria</taxon>
        <taxon>Burkholderiales</taxon>
        <taxon>Comamonadaceae</taxon>
        <taxon>Curvibacter</taxon>
    </lineage>
</organism>
<reference evidence="1 2" key="1">
    <citation type="submission" date="2023-02" db="EMBL/GenBank/DDBJ databases">
        <title>Bacterial whole genome sequence for Curvibacter sp. HBC28.</title>
        <authorList>
            <person name="Le V."/>
            <person name="Ko S.-R."/>
            <person name="Ahn C.-Y."/>
            <person name="Oh H.-M."/>
        </authorList>
    </citation>
    <scope>NUCLEOTIDE SEQUENCE [LARGE SCALE GENOMIC DNA]</scope>
    <source>
        <strain evidence="1 2">HBC28</strain>
    </source>
</reference>
<dbReference type="Pfam" id="PF13384">
    <property type="entry name" value="HTH_23"/>
    <property type="match status" value="1"/>
</dbReference>
<proteinExistence type="predicted"/>